<keyword evidence="5 8" id="KW-1133">Transmembrane helix</keyword>
<comment type="similarity">
    <text evidence="2">Belongs to the major facilitator superfamily. TCR/Tet family.</text>
</comment>
<comment type="caution">
    <text evidence="10">The sequence shown here is derived from an EMBL/GenBank/DDBJ whole genome shotgun (WGS) entry which is preliminary data.</text>
</comment>
<dbReference type="RefSeq" id="XP_062639296.1">
    <property type="nucleotide sequence ID" value="XM_062779918.1"/>
</dbReference>
<dbReference type="GeneID" id="87816531"/>
<feature type="transmembrane region" description="Helical" evidence="8">
    <location>
        <begin position="447"/>
        <end position="471"/>
    </location>
</feature>
<dbReference type="GO" id="GO:0005886">
    <property type="term" value="C:plasma membrane"/>
    <property type="evidence" value="ECO:0007669"/>
    <property type="project" value="TreeGrafter"/>
</dbReference>
<evidence type="ECO:0000259" key="9">
    <source>
        <dbReference type="PROSITE" id="PS50850"/>
    </source>
</evidence>
<evidence type="ECO:0000256" key="5">
    <source>
        <dbReference type="ARBA" id="ARBA00022989"/>
    </source>
</evidence>
<feature type="transmembrane region" description="Helical" evidence="8">
    <location>
        <begin position="278"/>
        <end position="299"/>
    </location>
</feature>
<feature type="transmembrane region" description="Helical" evidence="8">
    <location>
        <begin position="384"/>
        <end position="404"/>
    </location>
</feature>
<dbReference type="AlphaFoldDB" id="A0AAN6ZNL0"/>
<keyword evidence="6 8" id="KW-0472">Membrane</keyword>
<dbReference type="Pfam" id="PF07690">
    <property type="entry name" value="MFS_1"/>
    <property type="match status" value="1"/>
</dbReference>
<evidence type="ECO:0000256" key="6">
    <source>
        <dbReference type="ARBA" id="ARBA00023136"/>
    </source>
</evidence>
<organism evidence="10 11">
    <name type="scientific">Dichotomopilus funicola</name>
    <dbReference type="NCBI Taxonomy" id="1934379"/>
    <lineage>
        <taxon>Eukaryota</taxon>
        <taxon>Fungi</taxon>
        <taxon>Dikarya</taxon>
        <taxon>Ascomycota</taxon>
        <taxon>Pezizomycotina</taxon>
        <taxon>Sordariomycetes</taxon>
        <taxon>Sordariomycetidae</taxon>
        <taxon>Sordariales</taxon>
        <taxon>Chaetomiaceae</taxon>
        <taxon>Dichotomopilus</taxon>
    </lineage>
</organism>
<feature type="transmembrane region" description="Helical" evidence="8">
    <location>
        <begin position="208"/>
        <end position="225"/>
    </location>
</feature>
<dbReference type="InterPro" id="IPR036259">
    <property type="entry name" value="MFS_trans_sf"/>
</dbReference>
<feature type="compositionally biased region" description="Polar residues" evidence="7">
    <location>
        <begin position="1"/>
        <end position="11"/>
    </location>
</feature>
<feature type="transmembrane region" description="Helical" evidence="8">
    <location>
        <begin position="118"/>
        <end position="138"/>
    </location>
</feature>
<evidence type="ECO:0000256" key="4">
    <source>
        <dbReference type="ARBA" id="ARBA00022692"/>
    </source>
</evidence>
<feature type="transmembrane region" description="Helical" evidence="8">
    <location>
        <begin position="358"/>
        <end position="377"/>
    </location>
</feature>
<feature type="transmembrane region" description="Helical" evidence="8">
    <location>
        <begin position="246"/>
        <end position="266"/>
    </location>
</feature>
<feature type="transmembrane region" description="Helical" evidence="8">
    <location>
        <begin position="48"/>
        <end position="67"/>
    </location>
</feature>
<keyword evidence="3" id="KW-0813">Transport</keyword>
<protein>
    <submittedName>
        <fullName evidence="10">Major facilitator superfamily domain-containing protein</fullName>
    </submittedName>
</protein>
<gene>
    <name evidence="10" type="ORF">C8A04DRAFT_26413</name>
</gene>
<dbReference type="InterPro" id="IPR020846">
    <property type="entry name" value="MFS_dom"/>
</dbReference>
<comment type="subcellular location">
    <subcellularLocation>
        <location evidence="1">Membrane</location>
        <topology evidence="1">Multi-pass membrane protein</topology>
    </subcellularLocation>
</comment>
<dbReference type="PANTHER" id="PTHR23501:SF12">
    <property type="entry name" value="MAJOR FACILITATOR SUPERFAMILY (MFS) PROFILE DOMAIN-CONTAINING PROTEIN-RELATED"/>
    <property type="match status" value="1"/>
</dbReference>
<evidence type="ECO:0000256" key="7">
    <source>
        <dbReference type="SAM" id="MobiDB-lite"/>
    </source>
</evidence>
<evidence type="ECO:0000313" key="11">
    <source>
        <dbReference type="Proteomes" id="UP001302676"/>
    </source>
</evidence>
<dbReference type="EMBL" id="MU853565">
    <property type="protein sequence ID" value="KAK4145925.1"/>
    <property type="molecule type" value="Genomic_DNA"/>
</dbReference>
<accession>A0AAN6ZNL0</accession>
<dbReference type="SUPFAM" id="SSF103473">
    <property type="entry name" value="MFS general substrate transporter"/>
    <property type="match status" value="1"/>
</dbReference>
<proteinExistence type="inferred from homology"/>
<evidence type="ECO:0000313" key="10">
    <source>
        <dbReference type="EMBL" id="KAK4145925.1"/>
    </source>
</evidence>
<feature type="transmembrane region" description="Helical" evidence="8">
    <location>
        <begin position="144"/>
        <end position="165"/>
    </location>
</feature>
<feature type="transmembrane region" description="Helical" evidence="8">
    <location>
        <begin position="177"/>
        <end position="202"/>
    </location>
</feature>
<feature type="transmembrane region" description="Helical" evidence="8">
    <location>
        <begin position="319"/>
        <end position="338"/>
    </location>
</feature>
<dbReference type="GO" id="GO:0022857">
    <property type="term" value="F:transmembrane transporter activity"/>
    <property type="evidence" value="ECO:0007669"/>
    <property type="project" value="InterPro"/>
</dbReference>
<feature type="transmembrane region" description="Helical" evidence="8">
    <location>
        <begin position="91"/>
        <end position="111"/>
    </location>
</feature>
<feature type="transmembrane region" description="Helical" evidence="8">
    <location>
        <begin position="410"/>
        <end position="435"/>
    </location>
</feature>
<dbReference type="Gene3D" id="1.20.1250.20">
    <property type="entry name" value="MFS general substrate transporter like domains"/>
    <property type="match status" value="2"/>
</dbReference>
<dbReference type="InterPro" id="IPR011701">
    <property type="entry name" value="MFS"/>
</dbReference>
<keyword evidence="4 8" id="KW-0812">Transmembrane</keyword>
<feature type="transmembrane region" description="Helical" evidence="8">
    <location>
        <begin position="523"/>
        <end position="541"/>
    </location>
</feature>
<evidence type="ECO:0000256" key="2">
    <source>
        <dbReference type="ARBA" id="ARBA00007520"/>
    </source>
</evidence>
<name>A0AAN6ZNL0_9PEZI</name>
<dbReference type="Proteomes" id="UP001302676">
    <property type="component" value="Unassembled WGS sequence"/>
</dbReference>
<keyword evidence="11" id="KW-1185">Reference proteome</keyword>
<evidence type="ECO:0000256" key="1">
    <source>
        <dbReference type="ARBA" id="ARBA00004141"/>
    </source>
</evidence>
<reference evidence="10" key="1">
    <citation type="journal article" date="2023" name="Mol. Phylogenet. Evol.">
        <title>Genome-scale phylogeny and comparative genomics of the fungal order Sordariales.</title>
        <authorList>
            <person name="Hensen N."/>
            <person name="Bonometti L."/>
            <person name="Westerberg I."/>
            <person name="Brannstrom I.O."/>
            <person name="Guillou S."/>
            <person name="Cros-Aarteil S."/>
            <person name="Calhoun S."/>
            <person name="Haridas S."/>
            <person name="Kuo A."/>
            <person name="Mondo S."/>
            <person name="Pangilinan J."/>
            <person name="Riley R."/>
            <person name="LaButti K."/>
            <person name="Andreopoulos B."/>
            <person name="Lipzen A."/>
            <person name="Chen C."/>
            <person name="Yan M."/>
            <person name="Daum C."/>
            <person name="Ng V."/>
            <person name="Clum A."/>
            <person name="Steindorff A."/>
            <person name="Ohm R.A."/>
            <person name="Martin F."/>
            <person name="Silar P."/>
            <person name="Natvig D.O."/>
            <person name="Lalanne C."/>
            <person name="Gautier V."/>
            <person name="Ament-Velasquez S.L."/>
            <person name="Kruys A."/>
            <person name="Hutchinson M.I."/>
            <person name="Powell A.J."/>
            <person name="Barry K."/>
            <person name="Miller A.N."/>
            <person name="Grigoriev I.V."/>
            <person name="Debuchy R."/>
            <person name="Gladieux P."/>
            <person name="Hiltunen Thoren M."/>
            <person name="Johannesson H."/>
        </authorList>
    </citation>
    <scope>NUCLEOTIDE SEQUENCE</scope>
    <source>
        <strain evidence="10">CBS 141.50</strain>
    </source>
</reference>
<dbReference type="PANTHER" id="PTHR23501">
    <property type="entry name" value="MAJOR FACILITATOR SUPERFAMILY"/>
    <property type="match status" value="1"/>
</dbReference>
<evidence type="ECO:0000256" key="8">
    <source>
        <dbReference type="SAM" id="Phobius"/>
    </source>
</evidence>
<sequence length="554" mass="59685">MESSDYETTASRLKADDAAIDAEKAQVQPESDKQDEPKQDEPERAMTGFRWFAFVVSTLTAIFVYALDNTIVANIIPVIVNDLNGIEKLPWLSVGFMIGGLAIILPVGKLYATYNPKWVYIVSFIIFLAASALCGAAPTIEAEIVGRVLAGAGGNGIYYGLLALLSMHTTSKERPQYLSYTGLVWGLGTVLGPVVGGGFALWNWRWGFYINLLFGAILLPAYLLVIPSTPVLPDKTQWQKLAMLDWVGALLSIGAMVTLVIGINFGGVDWAWNSGASIALFVVSGVLWIAFGAQQSLCVLTTKEKRLFPVHLLSQKMPVLLFVACASVAAVAYTSVYYIPLYFQFSQGDSAIYTAVRLLPYICVLITAMPLSGWYLSRYGWYKPLYIGGSLVALVTSALMAHYVDRETPVGIFYIIELFLGGSTGAYTQSSFAVVQAVLPPDEAGNGLALMLISQLGGMTLALSISGAVFINTAVNNLESALELPRLQITQLVAGASNNLLESLSPAMRDLTLDTIVASWQKAFIIVYVGAAASFVVSLFFRHGKANIVAVGGL</sequence>
<dbReference type="PROSITE" id="PS50850">
    <property type="entry name" value="MFS"/>
    <property type="match status" value="1"/>
</dbReference>
<evidence type="ECO:0000256" key="3">
    <source>
        <dbReference type="ARBA" id="ARBA00022448"/>
    </source>
</evidence>
<feature type="region of interest" description="Disordered" evidence="7">
    <location>
        <begin position="1"/>
        <end position="41"/>
    </location>
</feature>
<feature type="compositionally biased region" description="Basic and acidic residues" evidence="7">
    <location>
        <begin position="13"/>
        <end position="41"/>
    </location>
</feature>
<feature type="domain" description="Major facilitator superfamily (MFS) profile" evidence="9">
    <location>
        <begin position="54"/>
        <end position="546"/>
    </location>
</feature>
<reference evidence="10" key="2">
    <citation type="submission" date="2023-05" db="EMBL/GenBank/DDBJ databases">
        <authorList>
            <consortium name="Lawrence Berkeley National Laboratory"/>
            <person name="Steindorff A."/>
            <person name="Hensen N."/>
            <person name="Bonometti L."/>
            <person name="Westerberg I."/>
            <person name="Brannstrom I.O."/>
            <person name="Guillou S."/>
            <person name="Cros-Aarteil S."/>
            <person name="Calhoun S."/>
            <person name="Haridas S."/>
            <person name="Kuo A."/>
            <person name="Mondo S."/>
            <person name="Pangilinan J."/>
            <person name="Riley R."/>
            <person name="Labutti K."/>
            <person name="Andreopoulos B."/>
            <person name="Lipzen A."/>
            <person name="Chen C."/>
            <person name="Yanf M."/>
            <person name="Daum C."/>
            <person name="Ng V."/>
            <person name="Clum A."/>
            <person name="Ohm R."/>
            <person name="Martin F."/>
            <person name="Silar P."/>
            <person name="Natvig D."/>
            <person name="Lalanne C."/>
            <person name="Gautier V."/>
            <person name="Ament-Velasquez S.L."/>
            <person name="Kruys A."/>
            <person name="Hutchinson M.I."/>
            <person name="Powell A.J."/>
            <person name="Barry K."/>
            <person name="Miller A.N."/>
            <person name="Grigoriev I.V."/>
            <person name="Debuchy R."/>
            <person name="Gladieux P."/>
            <person name="Thoren M.H."/>
            <person name="Johannesson H."/>
        </authorList>
    </citation>
    <scope>NUCLEOTIDE SEQUENCE</scope>
    <source>
        <strain evidence="10">CBS 141.50</strain>
    </source>
</reference>